<evidence type="ECO:0000256" key="2">
    <source>
        <dbReference type="ARBA" id="ARBA00007613"/>
    </source>
</evidence>
<keyword evidence="6" id="KW-0472">Membrane</keyword>
<evidence type="ECO:0000256" key="8">
    <source>
        <dbReference type="SAM" id="SignalP"/>
    </source>
</evidence>
<evidence type="ECO:0000256" key="4">
    <source>
        <dbReference type="ARBA" id="ARBA00022452"/>
    </source>
</evidence>
<dbReference type="InterPro" id="IPR003423">
    <property type="entry name" value="OMP_efflux"/>
</dbReference>
<evidence type="ECO:0000256" key="3">
    <source>
        <dbReference type="ARBA" id="ARBA00022448"/>
    </source>
</evidence>
<gene>
    <name evidence="9" type="ORF">LZC94_41725</name>
</gene>
<keyword evidence="10" id="KW-1185">Reference proteome</keyword>
<keyword evidence="4" id="KW-1134">Transmembrane beta strand</keyword>
<evidence type="ECO:0000313" key="10">
    <source>
        <dbReference type="Proteomes" id="UP001370348"/>
    </source>
</evidence>
<keyword evidence="7" id="KW-0998">Cell outer membrane</keyword>
<dbReference type="EMBL" id="CP089984">
    <property type="protein sequence ID" value="WXB14333.1"/>
    <property type="molecule type" value="Genomic_DNA"/>
</dbReference>
<dbReference type="Proteomes" id="UP001370348">
    <property type="component" value="Chromosome"/>
</dbReference>
<evidence type="ECO:0000256" key="5">
    <source>
        <dbReference type="ARBA" id="ARBA00022692"/>
    </source>
</evidence>
<dbReference type="PANTHER" id="PTHR30026:SF23">
    <property type="entry name" value="TO APRF-PUTATIVE OUTER MEMBRANE EFFLUX PROTEIN OR SECRETED ALKALINE PHOSPHATASE-RELATED"/>
    <property type="match status" value="1"/>
</dbReference>
<dbReference type="SUPFAM" id="SSF56954">
    <property type="entry name" value="Outer membrane efflux proteins (OEP)"/>
    <property type="match status" value="1"/>
</dbReference>
<dbReference type="Pfam" id="PF02321">
    <property type="entry name" value="OEP"/>
    <property type="match status" value="2"/>
</dbReference>
<accession>A0ABZ2LTU3</accession>
<evidence type="ECO:0000256" key="1">
    <source>
        <dbReference type="ARBA" id="ARBA00004442"/>
    </source>
</evidence>
<evidence type="ECO:0000313" key="9">
    <source>
        <dbReference type="EMBL" id="WXB14333.1"/>
    </source>
</evidence>
<dbReference type="RefSeq" id="WP_394823953.1">
    <property type="nucleotide sequence ID" value="NZ_CP089984.1"/>
</dbReference>
<comment type="subcellular location">
    <subcellularLocation>
        <location evidence="1">Cell outer membrane</location>
    </subcellularLocation>
</comment>
<keyword evidence="8" id="KW-0732">Signal</keyword>
<reference evidence="9 10" key="1">
    <citation type="submission" date="2021-12" db="EMBL/GenBank/DDBJ databases">
        <title>Discovery of the Pendulisporaceae a myxobacterial family with distinct sporulation behavior and unique specialized metabolism.</title>
        <authorList>
            <person name="Garcia R."/>
            <person name="Popoff A."/>
            <person name="Bader C.D."/>
            <person name="Loehr J."/>
            <person name="Walesch S."/>
            <person name="Walt C."/>
            <person name="Boldt J."/>
            <person name="Bunk B."/>
            <person name="Haeckl F.J.F.P.J."/>
            <person name="Gunesch A.P."/>
            <person name="Birkelbach J."/>
            <person name="Nuebel U."/>
            <person name="Pietschmann T."/>
            <person name="Bach T."/>
            <person name="Mueller R."/>
        </authorList>
    </citation>
    <scope>NUCLEOTIDE SEQUENCE [LARGE SCALE GENOMIC DNA]</scope>
    <source>
        <strain evidence="9 10">MSr11954</strain>
    </source>
</reference>
<dbReference type="Gene3D" id="1.20.1600.10">
    <property type="entry name" value="Outer membrane efflux proteins (OEP)"/>
    <property type="match status" value="1"/>
</dbReference>
<dbReference type="InterPro" id="IPR051906">
    <property type="entry name" value="TolC-like"/>
</dbReference>
<proteinExistence type="inferred from homology"/>
<feature type="signal peptide" evidence="8">
    <location>
        <begin position="1"/>
        <end position="21"/>
    </location>
</feature>
<dbReference type="PANTHER" id="PTHR30026">
    <property type="entry name" value="OUTER MEMBRANE PROTEIN TOLC"/>
    <property type="match status" value="1"/>
</dbReference>
<name>A0ABZ2LTU3_9BACT</name>
<feature type="chain" id="PRO_5047236096" evidence="8">
    <location>
        <begin position="22"/>
        <end position="506"/>
    </location>
</feature>
<organism evidence="9 10">
    <name type="scientific">Pendulispora albinea</name>
    <dbReference type="NCBI Taxonomy" id="2741071"/>
    <lineage>
        <taxon>Bacteria</taxon>
        <taxon>Pseudomonadati</taxon>
        <taxon>Myxococcota</taxon>
        <taxon>Myxococcia</taxon>
        <taxon>Myxococcales</taxon>
        <taxon>Sorangiineae</taxon>
        <taxon>Pendulisporaceae</taxon>
        <taxon>Pendulispora</taxon>
    </lineage>
</organism>
<sequence length="506" mass="53525">MNKWGVVVLAGVLGLSVTARARAQGAEGGRPVTGDGLTLVGAMRVAVAQNPALAASFVDVSVADARVLEARGLDDFVVDASATWSRSRTDNVTGASVLSPYDRVGVAASLTRPFSTGGSVALKLDAPYVRRGVSSDADPMRIVPADVYTPSVQLGLTQPLLRGRGYDVARAKARQANADRGITTRKLVAGASALLRDVAHAYWELRYATGALALRREARDATREQLRAVMAQIDVGKQSPSGSAEVEVSVALREEEAIDAERVLAQRSAELARLLGYPTERPLVYPSDEPTVLASLRGDVLARALAQNAEVLALEAQARAATIDIDVAESALLPMLDVYASGGALGVGNDPSKALSNLGNFGGYTVQAGIVFQEPVERRGQRGARDAAMERAHKAHLLAEEARTRVANDVTNALAALDATHRRTEVLARAASAADLDLAGEKARFQANRSTNFDVLRRQQAVTDVRLRLLRAAIDNAKAMATVDALTADILPRHGIALRTASRSTP</sequence>
<evidence type="ECO:0000256" key="7">
    <source>
        <dbReference type="ARBA" id="ARBA00023237"/>
    </source>
</evidence>
<evidence type="ECO:0000256" key="6">
    <source>
        <dbReference type="ARBA" id="ARBA00023136"/>
    </source>
</evidence>
<keyword evidence="5" id="KW-0812">Transmembrane</keyword>
<keyword evidence="3" id="KW-0813">Transport</keyword>
<comment type="similarity">
    <text evidence="2">Belongs to the outer membrane factor (OMF) (TC 1.B.17) family.</text>
</comment>
<protein>
    <submittedName>
        <fullName evidence="9">TolC family protein</fullName>
    </submittedName>
</protein>